<proteinExistence type="predicted"/>
<dbReference type="GO" id="GO:0005739">
    <property type="term" value="C:mitochondrion"/>
    <property type="evidence" value="ECO:0007669"/>
    <property type="project" value="TreeGrafter"/>
</dbReference>
<comment type="catalytic activity">
    <reaction evidence="4">
        <text>holo-[ACP] + malonyl-CoA = malonyl-[ACP] + CoA</text>
        <dbReference type="Rhea" id="RHEA:41792"/>
        <dbReference type="Rhea" id="RHEA-COMP:9623"/>
        <dbReference type="Rhea" id="RHEA-COMP:9685"/>
        <dbReference type="ChEBI" id="CHEBI:57287"/>
        <dbReference type="ChEBI" id="CHEBI:57384"/>
        <dbReference type="ChEBI" id="CHEBI:64479"/>
        <dbReference type="ChEBI" id="CHEBI:78449"/>
        <dbReference type="EC" id="2.3.1.39"/>
    </reaction>
</comment>
<keyword evidence="2" id="KW-0808">Transferase</keyword>
<dbReference type="Pfam" id="PF00698">
    <property type="entry name" value="Acyl_transf_1"/>
    <property type="match status" value="1"/>
</dbReference>
<keyword evidence="7" id="KW-1185">Reference proteome</keyword>
<evidence type="ECO:0000256" key="3">
    <source>
        <dbReference type="ARBA" id="ARBA00023315"/>
    </source>
</evidence>
<dbReference type="InterPro" id="IPR003965">
    <property type="entry name" value="Fatty_acid_synthase"/>
</dbReference>
<dbReference type="PANTHER" id="PTHR42681">
    <property type="entry name" value="MALONYL-COA-ACYL CARRIER PROTEIN TRANSACYLASE, MITOCHONDRIAL"/>
    <property type="match status" value="1"/>
</dbReference>
<dbReference type="InterPro" id="IPR050858">
    <property type="entry name" value="Mal-CoA-ACP_Trans/PKS_FabD"/>
</dbReference>
<dbReference type="InParanoid" id="A0A4S2MKQ9"/>
<dbReference type="OrthoDB" id="541883at2759"/>
<dbReference type="GO" id="GO:0005835">
    <property type="term" value="C:fatty acid synthase complex"/>
    <property type="evidence" value="ECO:0007669"/>
    <property type="project" value="InterPro"/>
</dbReference>
<dbReference type="EC" id="2.3.1.39" evidence="1"/>
<evidence type="ECO:0000256" key="4">
    <source>
        <dbReference type="ARBA" id="ARBA00048462"/>
    </source>
</evidence>
<dbReference type="AlphaFoldDB" id="A0A4S2MKQ9"/>
<evidence type="ECO:0000313" key="6">
    <source>
        <dbReference type="EMBL" id="TGZ77560.1"/>
    </source>
</evidence>
<keyword evidence="3" id="KW-0012">Acyltransferase</keyword>
<dbReference type="Proteomes" id="UP000298138">
    <property type="component" value="Unassembled WGS sequence"/>
</dbReference>
<name>A0A4S2MKQ9_9PEZI</name>
<evidence type="ECO:0000259" key="5">
    <source>
        <dbReference type="SMART" id="SM00827"/>
    </source>
</evidence>
<reference evidence="6 7" key="1">
    <citation type="submission" date="2019-04" db="EMBL/GenBank/DDBJ databases">
        <title>Comparative genomics and transcriptomics to analyze fruiting body development in filamentous ascomycetes.</title>
        <authorList>
            <consortium name="DOE Joint Genome Institute"/>
            <person name="Lutkenhaus R."/>
            <person name="Traeger S."/>
            <person name="Breuer J."/>
            <person name="Kuo A."/>
            <person name="Lipzen A."/>
            <person name="Pangilinan J."/>
            <person name="Dilworth D."/>
            <person name="Sandor L."/>
            <person name="Poggeler S."/>
            <person name="Barry K."/>
            <person name="Grigoriev I.V."/>
            <person name="Nowrousian M."/>
        </authorList>
    </citation>
    <scope>NUCLEOTIDE SEQUENCE [LARGE SCALE GENOMIC DNA]</scope>
    <source>
        <strain evidence="6 7">CBS 389.68</strain>
    </source>
</reference>
<dbReference type="PANTHER" id="PTHR42681:SF1">
    <property type="entry name" value="MALONYL-COA-ACYL CARRIER PROTEIN TRANSACYLASE, MITOCHONDRIAL"/>
    <property type="match status" value="1"/>
</dbReference>
<protein>
    <recommendedName>
        <fullName evidence="1">[acyl-carrier-protein] S-malonyltransferase</fullName>
        <ecNumber evidence="1">2.3.1.39</ecNumber>
    </recommendedName>
</protein>
<feature type="domain" description="Malonyl-CoA:ACP transacylase (MAT)" evidence="5">
    <location>
        <begin position="42"/>
        <end position="379"/>
    </location>
</feature>
<gene>
    <name evidence="6" type="ORF">EX30DRAFT_311060</name>
</gene>
<dbReference type="InterPro" id="IPR016036">
    <property type="entry name" value="Malonyl_transacylase_ACP-bd"/>
</dbReference>
<dbReference type="FunCoup" id="A0A4S2MKQ9">
    <property type="interactions" value="37"/>
</dbReference>
<dbReference type="SUPFAM" id="SSF55048">
    <property type="entry name" value="Probable ACP-binding domain of malonyl-CoA ACP transacylase"/>
    <property type="match status" value="1"/>
</dbReference>
<dbReference type="GO" id="GO:0004312">
    <property type="term" value="F:fatty acid synthase activity"/>
    <property type="evidence" value="ECO:0007669"/>
    <property type="project" value="InterPro"/>
</dbReference>
<evidence type="ECO:0000256" key="2">
    <source>
        <dbReference type="ARBA" id="ARBA00022679"/>
    </source>
</evidence>
<evidence type="ECO:0000313" key="7">
    <source>
        <dbReference type="Proteomes" id="UP000298138"/>
    </source>
</evidence>
<dbReference type="InterPro" id="IPR016035">
    <property type="entry name" value="Acyl_Trfase/lysoPLipase"/>
</dbReference>
<evidence type="ECO:0000256" key="1">
    <source>
        <dbReference type="ARBA" id="ARBA00013258"/>
    </source>
</evidence>
<dbReference type="InterPro" id="IPR001227">
    <property type="entry name" value="Ac_transferase_dom_sf"/>
</dbReference>
<organism evidence="6 7">
    <name type="scientific">Ascodesmis nigricans</name>
    <dbReference type="NCBI Taxonomy" id="341454"/>
    <lineage>
        <taxon>Eukaryota</taxon>
        <taxon>Fungi</taxon>
        <taxon>Dikarya</taxon>
        <taxon>Ascomycota</taxon>
        <taxon>Pezizomycotina</taxon>
        <taxon>Pezizomycetes</taxon>
        <taxon>Pezizales</taxon>
        <taxon>Ascodesmidaceae</taxon>
        <taxon>Ascodesmis</taxon>
    </lineage>
</organism>
<dbReference type="Gene3D" id="3.40.366.10">
    <property type="entry name" value="Malonyl-Coenzyme A Acyl Carrier Protein, domain 2"/>
    <property type="match status" value="1"/>
</dbReference>
<dbReference type="PRINTS" id="PR01483">
    <property type="entry name" value="FASYNTHASE"/>
</dbReference>
<sequence length="390" mass="42281">MGPASAALRSSPIGPSRLSLLVRHAPRRSQSSSTRRPKTAIFFPGQGTQKVGMLTPLLESFPGTVNPLLELLDATIPPADSYPPLSQIIASGPGPVLTETENAQPAIMFTSIVILEILRKHFNFDPSRSADFFLGHSLGEFTALIAAGVLTLPDALRLVRTRGEVMRDCARRASVPEMEGGPGETGMVALLIRPKLQESVMQKVTDFIHSETLPNDEFLSIANINSSTQIVLSGHVKAINTCIGHLRQFSGHDPRAIRLNVSAPFHSSIMAPSVRTVKEMMKGMAVNFPPHGEIISNVTARPFESAKEIRELLALQSTATVKWYQSIKYLDDERDVARWIGIGPGRVGKNLVGKEVRGGMSRVIGVEGVDAASLEVAAKLLERSEEEDVE</sequence>
<dbReference type="SUPFAM" id="SSF52151">
    <property type="entry name" value="FabD/lysophospholipase-like"/>
    <property type="match status" value="1"/>
</dbReference>
<dbReference type="InterPro" id="IPR014043">
    <property type="entry name" value="Acyl_transferase_dom"/>
</dbReference>
<dbReference type="STRING" id="341454.A0A4S2MKQ9"/>
<dbReference type="SMART" id="SM00827">
    <property type="entry name" value="PKS_AT"/>
    <property type="match status" value="1"/>
</dbReference>
<dbReference type="EMBL" id="ML220151">
    <property type="protein sequence ID" value="TGZ77560.1"/>
    <property type="molecule type" value="Genomic_DNA"/>
</dbReference>
<accession>A0A4S2MKQ9</accession>
<dbReference type="Gene3D" id="3.30.70.250">
    <property type="entry name" value="Malonyl-CoA ACP transacylase, ACP-binding"/>
    <property type="match status" value="1"/>
</dbReference>
<dbReference type="GO" id="GO:0004314">
    <property type="term" value="F:[acyl-carrier-protein] S-malonyltransferase activity"/>
    <property type="evidence" value="ECO:0007669"/>
    <property type="project" value="UniProtKB-EC"/>
</dbReference>
<dbReference type="GO" id="GO:0006633">
    <property type="term" value="P:fatty acid biosynthetic process"/>
    <property type="evidence" value="ECO:0007669"/>
    <property type="project" value="InterPro"/>
</dbReference>